<dbReference type="PROSITE" id="PS50830">
    <property type="entry name" value="TNASE_3"/>
    <property type="match status" value="1"/>
</dbReference>
<keyword evidence="2" id="KW-0255">Endonuclease</keyword>
<proteinExistence type="predicted"/>
<evidence type="ECO:0000256" key="1">
    <source>
        <dbReference type="ARBA" id="ARBA00022722"/>
    </source>
</evidence>
<name>A0ABV2W8Y7_9ACTN</name>
<evidence type="ECO:0000256" key="4">
    <source>
        <dbReference type="SAM" id="MobiDB-lite"/>
    </source>
</evidence>
<dbReference type="PANTHER" id="PTHR12302:SF3">
    <property type="entry name" value="SERINE_THREONINE-PROTEIN KINASE 31"/>
    <property type="match status" value="1"/>
</dbReference>
<dbReference type="Proteomes" id="UP001550378">
    <property type="component" value="Unassembled WGS sequence"/>
</dbReference>
<accession>A0ABV2W8Y7</accession>
<feature type="region of interest" description="Disordered" evidence="4">
    <location>
        <begin position="33"/>
        <end position="101"/>
    </location>
</feature>
<feature type="compositionally biased region" description="Pro residues" evidence="4">
    <location>
        <begin position="57"/>
        <end position="76"/>
    </location>
</feature>
<protein>
    <submittedName>
        <fullName evidence="6">Thermonuclease family protein</fullName>
    </submittedName>
</protein>
<dbReference type="InterPro" id="IPR016071">
    <property type="entry name" value="Staphylococal_nuclease_OB-fold"/>
</dbReference>
<keyword evidence="3" id="KW-0378">Hydrolase</keyword>
<feature type="domain" description="TNase-like" evidence="5">
    <location>
        <begin position="95"/>
        <end position="228"/>
    </location>
</feature>
<feature type="compositionally biased region" description="Pro residues" evidence="4">
    <location>
        <begin position="85"/>
        <end position="97"/>
    </location>
</feature>
<organism evidence="6 7">
    <name type="scientific">Streptomyces lavendulocolor</name>
    <dbReference type="NCBI Taxonomy" id="67316"/>
    <lineage>
        <taxon>Bacteria</taxon>
        <taxon>Bacillati</taxon>
        <taxon>Actinomycetota</taxon>
        <taxon>Actinomycetes</taxon>
        <taxon>Kitasatosporales</taxon>
        <taxon>Streptomycetaceae</taxon>
        <taxon>Streptomyces</taxon>
    </lineage>
</organism>
<evidence type="ECO:0000256" key="2">
    <source>
        <dbReference type="ARBA" id="ARBA00022759"/>
    </source>
</evidence>
<evidence type="ECO:0000313" key="7">
    <source>
        <dbReference type="Proteomes" id="UP001550378"/>
    </source>
</evidence>
<dbReference type="EMBL" id="JBEXZR010000020">
    <property type="protein sequence ID" value="MEU0709982.1"/>
    <property type="molecule type" value="Genomic_DNA"/>
</dbReference>
<evidence type="ECO:0000259" key="5">
    <source>
        <dbReference type="PROSITE" id="PS50830"/>
    </source>
</evidence>
<feature type="region of interest" description="Disordered" evidence="4">
    <location>
        <begin position="230"/>
        <end position="271"/>
    </location>
</feature>
<dbReference type="SMART" id="SM00318">
    <property type="entry name" value="SNc"/>
    <property type="match status" value="1"/>
</dbReference>
<dbReference type="SUPFAM" id="SSF50199">
    <property type="entry name" value="Staphylococcal nuclease"/>
    <property type="match status" value="1"/>
</dbReference>
<comment type="caution">
    <text evidence="6">The sequence shown here is derived from an EMBL/GenBank/DDBJ whole genome shotgun (WGS) entry which is preliminary data.</text>
</comment>
<reference evidence="6 7" key="1">
    <citation type="submission" date="2024-06" db="EMBL/GenBank/DDBJ databases">
        <title>The Natural Products Discovery Center: Release of the First 8490 Sequenced Strains for Exploring Actinobacteria Biosynthetic Diversity.</title>
        <authorList>
            <person name="Kalkreuter E."/>
            <person name="Kautsar S.A."/>
            <person name="Yang D."/>
            <person name="Bader C.D."/>
            <person name="Teijaro C.N."/>
            <person name="Fluegel L."/>
            <person name="Davis C.M."/>
            <person name="Simpson J.R."/>
            <person name="Lauterbach L."/>
            <person name="Steele A.D."/>
            <person name="Gui C."/>
            <person name="Meng S."/>
            <person name="Li G."/>
            <person name="Viehrig K."/>
            <person name="Ye F."/>
            <person name="Su P."/>
            <person name="Kiefer A.F."/>
            <person name="Nichols A."/>
            <person name="Cepeda A.J."/>
            <person name="Yan W."/>
            <person name="Fan B."/>
            <person name="Jiang Y."/>
            <person name="Adhikari A."/>
            <person name="Zheng C.-J."/>
            <person name="Schuster L."/>
            <person name="Cowan T.M."/>
            <person name="Smanski M.J."/>
            <person name="Chevrette M.G."/>
            <person name="De Carvalho L.P.S."/>
            <person name="Shen B."/>
        </authorList>
    </citation>
    <scope>NUCLEOTIDE SEQUENCE [LARGE SCALE GENOMIC DNA]</scope>
    <source>
        <strain evidence="6 7">NPDC006337</strain>
    </source>
</reference>
<dbReference type="PANTHER" id="PTHR12302">
    <property type="entry name" value="EBNA2 BINDING PROTEIN P100"/>
    <property type="match status" value="1"/>
</dbReference>
<feature type="compositionally biased region" description="Pro residues" evidence="4">
    <location>
        <begin position="234"/>
        <end position="243"/>
    </location>
</feature>
<dbReference type="RefSeq" id="WP_359657749.1">
    <property type="nucleotide sequence ID" value="NZ_JBEXZO010000001.1"/>
</dbReference>
<evidence type="ECO:0000256" key="3">
    <source>
        <dbReference type="ARBA" id="ARBA00022801"/>
    </source>
</evidence>
<dbReference type="InterPro" id="IPR035437">
    <property type="entry name" value="SNase_OB-fold_sf"/>
</dbReference>
<keyword evidence="7" id="KW-1185">Reference proteome</keyword>
<evidence type="ECO:0000313" key="6">
    <source>
        <dbReference type="EMBL" id="MEU0709982.1"/>
    </source>
</evidence>
<sequence>MRPKHPWITALLAVLAAVLAFGGLGALLEAAKDDSALKPPPAVEKAKPPAGVEEPEPPASPPPKPAPADQEPPPGAVPEQGTSAVPPPGRPTVPAPRGPVVERVIDGDTIEVRGDGRIIPVGTEARVRLLQIDAPEQGDCFSDEATARTEQLLPPGSRVRAEVDEDLKDRYGRYLLYVWNEQGVFVNESLVRDGYAKAVLYEPNDKYWPEISRAQSTARQADEGLWSACAATPAAPPPSPAQPARPAEPEGAGLPAGPPPGPDLDCADVAGPVWVGAADPHRLDRDGDGIGCE</sequence>
<dbReference type="Gene3D" id="2.40.50.90">
    <property type="match status" value="1"/>
</dbReference>
<keyword evidence="1" id="KW-0540">Nuclease</keyword>
<gene>
    <name evidence="6" type="ORF">ABZ508_21725</name>
</gene>
<feature type="compositionally biased region" description="Low complexity" evidence="4">
    <location>
        <begin position="244"/>
        <end position="255"/>
    </location>
</feature>
<dbReference type="Pfam" id="PF00565">
    <property type="entry name" value="SNase"/>
    <property type="match status" value="1"/>
</dbReference>